<dbReference type="Proteomes" id="UP000053577">
    <property type="component" value="Unassembled WGS sequence"/>
</dbReference>
<name>A0A0V8M469_9CHLR</name>
<protein>
    <recommendedName>
        <fullName evidence="4">Transcriptional regulator</fullName>
    </recommendedName>
</protein>
<proteinExistence type="predicted"/>
<evidence type="ECO:0000313" key="2">
    <source>
        <dbReference type="EMBL" id="WRO07693.1"/>
    </source>
</evidence>
<dbReference type="PATRIC" id="fig|61435.5.peg.188"/>
<dbReference type="AlphaFoldDB" id="A0A0V8M469"/>
<gene>
    <name evidence="1" type="ORF">DA01_00910</name>
    <name evidence="2" type="ORF">VLL09_02080</name>
</gene>
<evidence type="ECO:0008006" key="4">
    <source>
        <dbReference type="Google" id="ProtNLM"/>
    </source>
</evidence>
<organism evidence="1 3">
    <name type="scientific">Dehalococcoides mccartyi</name>
    <dbReference type="NCBI Taxonomy" id="61435"/>
    <lineage>
        <taxon>Bacteria</taxon>
        <taxon>Bacillati</taxon>
        <taxon>Chloroflexota</taxon>
        <taxon>Dehalococcoidia</taxon>
        <taxon>Dehalococcoidales</taxon>
        <taxon>Dehalococcoidaceae</taxon>
        <taxon>Dehalococcoides</taxon>
    </lineage>
</organism>
<accession>A0A0V8M469</accession>
<dbReference type="Proteomes" id="UP001327986">
    <property type="component" value="Chromosome"/>
</dbReference>
<reference evidence="2" key="2">
    <citation type="submission" date="2023-12" db="EMBL/GenBank/DDBJ databases">
        <title>Isolation of organohalide respiring bacteria Dehalococcoides mccartyi strain GPTCE1 in groundwater collected near a chemical plant in Suzhou, China.</title>
        <authorList>
            <person name="Liu G."/>
        </authorList>
    </citation>
    <scope>NUCLEOTIDE SEQUENCE</scope>
    <source>
        <strain evidence="2">GPTCE1</strain>
    </source>
</reference>
<sequence>MELDEFLKQSAVDYTSRQIILLFSKHPFARFDRSAIASTIEGGSDILPTLQSLVSSGIIKLCQKGGAELYYLTSEPELREMVTRLGNMEWKQQQNFSRRKLIGLNVFPQTRPLGTH</sequence>
<evidence type="ECO:0000313" key="1">
    <source>
        <dbReference type="EMBL" id="KSV18565.1"/>
    </source>
</evidence>
<reference evidence="1 3" key="1">
    <citation type="journal article" date="2015" name="Sci. Rep.">
        <title>A comparative genomics and reductive dehalogenase gene transcription study of two chloroethene-respiring bacteria, Dehalococcoides mccartyi strains MB and 11a.</title>
        <authorList>
            <person name="Low A."/>
            <person name="Shen Z."/>
            <person name="Cheng D."/>
            <person name="Rogers M.J."/>
            <person name="Lee P.K."/>
            <person name="He J."/>
        </authorList>
    </citation>
    <scope>NUCLEOTIDE SEQUENCE [LARGE SCALE GENOMIC DNA]</scope>
    <source>
        <strain evidence="1 3">MB</strain>
    </source>
</reference>
<dbReference type="EMBL" id="JGYD01000010">
    <property type="protein sequence ID" value="KSV18565.1"/>
    <property type="molecule type" value="Genomic_DNA"/>
</dbReference>
<dbReference type="RefSeq" id="WP_010936410.1">
    <property type="nucleotide sequence ID" value="NZ_CP019866.1"/>
</dbReference>
<dbReference type="OrthoDB" id="165549at2"/>
<dbReference type="GeneID" id="3229999"/>
<dbReference type="EMBL" id="CP141531">
    <property type="protein sequence ID" value="WRO07693.1"/>
    <property type="molecule type" value="Genomic_DNA"/>
</dbReference>
<evidence type="ECO:0000313" key="3">
    <source>
        <dbReference type="Proteomes" id="UP000053577"/>
    </source>
</evidence>
<dbReference type="eggNOG" id="ENOG5030SZ4">
    <property type="taxonomic scope" value="Bacteria"/>
</dbReference>